<keyword evidence="3 6" id="KW-0256">Endoplasmic reticulum</keyword>
<organism evidence="8 9">
    <name type="scientific">Cannabis sativa</name>
    <name type="common">Hemp</name>
    <name type="synonym">Marijuana</name>
    <dbReference type="NCBI Taxonomy" id="3483"/>
    <lineage>
        <taxon>Eukaryota</taxon>
        <taxon>Viridiplantae</taxon>
        <taxon>Streptophyta</taxon>
        <taxon>Embryophyta</taxon>
        <taxon>Tracheophyta</taxon>
        <taxon>Spermatophyta</taxon>
        <taxon>Magnoliopsida</taxon>
        <taxon>eudicotyledons</taxon>
        <taxon>Gunneridae</taxon>
        <taxon>Pentapetalae</taxon>
        <taxon>rosids</taxon>
        <taxon>fabids</taxon>
        <taxon>Rosales</taxon>
        <taxon>Cannabaceae</taxon>
        <taxon>Cannabis</taxon>
    </lineage>
</organism>
<gene>
    <name evidence="8" type="ORF">F8388_018907</name>
</gene>
<name>A0A7J6FZX0_CANSA</name>
<evidence type="ECO:0000256" key="3">
    <source>
        <dbReference type="ARBA" id="ARBA00022824"/>
    </source>
</evidence>
<evidence type="ECO:0000259" key="7">
    <source>
        <dbReference type="PROSITE" id="PS50845"/>
    </source>
</evidence>
<accession>A0A7J6FZX0</accession>
<dbReference type="PANTHER" id="PTHR10994:SF193">
    <property type="entry name" value="RETICULON-LIKE PROTEIN"/>
    <property type="match status" value="1"/>
</dbReference>
<dbReference type="GO" id="GO:0005789">
    <property type="term" value="C:endoplasmic reticulum membrane"/>
    <property type="evidence" value="ECO:0007669"/>
    <property type="project" value="UniProtKB-SubCell"/>
</dbReference>
<evidence type="ECO:0000256" key="1">
    <source>
        <dbReference type="ARBA" id="ARBA00004477"/>
    </source>
</evidence>
<dbReference type="Proteomes" id="UP000525078">
    <property type="component" value="Unassembled WGS sequence"/>
</dbReference>
<evidence type="ECO:0000256" key="4">
    <source>
        <dbReference type="ARBA" id="ARBA00022989"/>
    </source>
</evidence>
<dbReference type="InterPro" id="IPR003388">
    <property type="entry name" value="Reticulon"/>
</dbReference>
<evidence type="ECO:0000313" key="9">
    <source>
        <dbReference type="Proteomes" id="UP000525078"/>
    </source>
</evidence>
<protein>
    <recommendedName>
        <fullName evidence="6">Reticulon-like protein</fullName>
    </recommendedName>
</protein>
<sequence length="283" mass="31524">MRADMRRKNYLVGSQWLQTELDGGVVAGGRADRRAGENREVNISPKIMDVDCVDHSGDHDPMILGRQKKKEICMESGQKKKVICMESGQKKKVICMESLASDEESNDDEDLVVLLESKRRRTRMGVVHGDVALHAADVLLWRNKKISASFLGSVTAAWIFFELLELIPSTYSCLSHFDCCTWSLVLVVKGTYLYQQESTSHPTSTDSGRSNSSVLRDIASGKDLKKFLMNSTCEEIAHIKGWFDGEKHIIATTVPLAKPLDNIGLKIDTPPATSEKDKLIVLI</sequence>
<feature type="domain" description="Reticulon" evidence="7">
    <location>
        <begin position="135"/>
        <end position="166"/>
    </location>
</feature>
<keyword evidence="2" id="KW-0812">Transmembrane</keyword>
<proteinExistence type="predicted"/>
<dbReference type="PROSITE" id="PS50845">
    <property type="entry name" value="RETICULON"/>
    <property type="match status" value="1"/>
</dbReference>
<reference evidence="8 9" key="1">
    <citation type="journal article" date="2020" name="bioRxiv">
        <title>Sequence and annotation of 42 cannabis genomes reveals extensive copy number variation in cannabinoid synthesis and pathogen resistance genes.</title>
        <authorList>
            <person name="Mckernan K.J."/>
            <person name="Helbert Y."/>
            <person name="Kane L.T."/>
            <person name="Ebling H."/>
            <person name="Zhang L."/>
            <person name="Liu B."/>
            <person name="Eaton Z."/>
            <person name="Mclaughlin S."/>
            <person name="Kingan S."/>
            <person name="Baybayan P."/>
            <person name="Concepcion G."/>
            <person name="Jordan M."/>
            <person name="Riva A."/>
            <person name="Barbazuk W."/>
            <person name="Harkins T."/>
        </authorList>
    </citation>
    <scope>NUCLEOTIDE SEQUENCE [LARGE SCALE GENOMIC DNA]</scope>
    <source>
        <strain evidence="9">cv. Jamaican Lion 4</strain>
        <tissue evidence="8">Leaf</tissue>
    </source>
</reference>
<comment type="subcellular location">
    <subcellularLocation>
        <location evidence="1 6">Endoplasmic reticulum membrane</location>
        <topology evidence="1 6">Multi-pass membrane protein</topology>
    </subcellularLocation>
</comment>
<dbReference type="InterPro" id="IPR045064">
    <property type="entry name" value="Reticulon-like"/>
</dbReference>
<dbReference type="AlphaFoldDB" id="A0A7J6FZX0"/>
<dbReference type="EMBL" id="JAATIP010000086">
    <property type="protein sequence ID" value="KAF4376238.1"/>
    <property type="molecule type" value="Genomic_DNA"/>
</dbReference>
<keyword evidence="5" id="KW-0472">Membrane</keyword>
<dbReference type="PANTHER" id="PTHR10994">
    <property type="entry name" value="RETICULON"/>
    <property type="match status" value="1"/>
</dbReference>
<dbReference type="GO" id="GO:0009617">
    <property type="term" value="P:response to bacterium"/>
    <property type="evidence" value="ECO:0007669"/>
    <property type="project" value="InterPro"/>
</dbReference>
<evidence type="ECO:0000256" key="5">
    <source>
        <dbReference type="ARBA" id="ARBA00023136"/>
    </source>
</evidence>
<evidence type="ECO:0000313" key="8">
    <source>
        <dbReference type="EMBL" id="KAF4376238.1"/>
    </source>
</evidence>
<evidence type="ECO:0000256" key="2">
    <source>
        <dbReference type="ARBA" id="ARBA00022692"/>
    </source>
</evidence>
<evidence type="ECO:0000256" key="6">
    <source>
        <dbReference type="RuleBase" id="RU363132"/>
    </source>
</evidence>
<comment type="caution">
    <text evidence="8">The sequence shown here is derived from an EMBL/GenBank/DDBJ whole genome shotgun (WGS) entry which is preliminary data.</text>
</comment>
<keyword evidence="4" id="KW-1133">Transmembrane helix</keyword>
<dbReference type="Pfam" id="PF02453">
    <property type="entry name" value="Reticulon"/>
    <property type="match status" value="1"/>
</dbReference>